<accession>A0A3M7MHB2</accession>
<reference evidence="2 3" key="1">
    <citation type="journal article" date="2014" name="PLoS ONE">
        <title>De novo Genome Assembly of the Fungal Plant Pathogen Pyrenophora semeniperda.</title>
        <authorList>
            <person name="Soliai M.M."/>
            <person name="Meyer S.E."/>
            <person name="Udall J.A."/>
            <person name="Elzinga D.E."/>
            <person name="Hermansen R.A."/>
            <person name="Bodily P.M."/>
            <person name="Hart A.A."/>
            <person name="Coleman C.E."/>
        </authorList>
    </citation>
    <scope>NUCLEOTIDE SEQUENCE [LARGE SCALE GENOMIC DNA]</scope>
    <source>
        <strain evidence="2 3">CCB06</strain>
        <tissue evidence="2">Mycelium</tissue>
    </source>
</reference>
<sequence length="109" mass="11979">MAAMKEEQRERKKQEGQAVVYTQISRTSSMSSSDVEELDRLEQEGEMSPRHLRHQIQREANARVDALKLHAKDSRPRSKREDGGRGGDVDDGTGASSSSPAANTAAKAQ</sequence>
<evidence type="ECO:0000313" key="3">
    <source>
        <dbReference type="Proteomes" id="UP000265663"/>
    </source>
</evidence>
<feature type="compositionally biased region" description="Low complexity" evidence="1">
    <location>
        <begin position="92"/>
        <end position="109"/>
    </location>
</feature>
<evidence type="ECO:0000256" key="1">
    <source>
        <dbReference type="SAM" id="MobiDB-lite"/>
    </source>
</evidence>
<keyword evidence="3" id="KW-1185">Reference proteome</keyword>
<gene>
    <name evidence="2" type="ORF">GMOD_00004746</name>
</gene>
<protein>
    <submittedName>
        <fullName evidence="2">C2 domain containing</fullName>
    </submittedName>
</protein>
<feature type="region of interest" description="Disordered" evidence="1">
    <location>
        <begin position="1"/>
        <end position="53"/>
    </location>
</feature>
<feature type="compositionally biased region" description="Basic and acidic residues" evidence="1">
    <location>
        <begin position="1"/>
        <end position="15"/>
    </location>
</feature>
<dbReference type="EMBL" id="KE747843">
    <property type="protein sequence ID" value="RMZ73936.1"/>
    <property type="molecule type" value="Genomic_DNA"/>
</dbReference>
<dbReference type="AlphaFoldDB" id="A0A3M7MHB2"/>
<name>A0A3M7MHB2_9PLEO</name>
<feature type="compositionally biased region" description="Basic and acidic residues" evidence="1">
    <location>
        <begin position="68"/>
        <end position="88"/>
    </location>
</feature>
<feature type="region of interest" description="Disordered" evidence="1">
    <location>
        <begin position="68"/>
        <end position="109"/>
    </location>
</feature>
<dbReference type="Proteomes" id="UP000265663">
    <property type="component" value="Unassembled WGS sequence"/>
</dbReference>
<organism evidence="2 3">
    <name type="scientific">Pyrenophora seminiperda CCB06</name>
    <dbReference type="NCBI Taxonomy" id="1302712"/>
    <lineage>
        <taxon>Eukaryota</taxon>
        <taxon>Fungi</taxon>
        <taxon>Dikarya</taxon>
        <taxon>Ascomycota</taxon>
        <taxon>Pezizomycotina</taxon>
        <taxon>Dothideomycetes</taxon>
        <taxon>Pleosporomycetidae</taxon>
        <taxon>Pleosporales</taxon>
        <taxon>Pleosporineae</taxon>
        <taxon>Pleosporaceae</taxon>
        <taxon>Pyrenophora</taxon>
    </lineage>
</organism>
<proteinExistence type="predicted"/>
<evidence type="ECO:0000313" key="2">
    <source>
        <dbReference type="EMBL" id="RMZ73936.1"/>
    </source>
</evidence>
<feature type="compositionally biased region" description="Basic and acidic residues" evidence="1">
    <location>
        <begin position="38"/>
        <end position="49"/>
    </location>
</feature>